<sequence>MLLLTLNARLHPCAGSGMLAARQHSGGSGGGMGTYALGGWRFPQRGHRCFFPSTPVLVASRSGLLPLSSASVLPSEPDEELACSNVVGIGEGVGSGPDTVHTVIAGCGRDRTLNEPAPPKPKLGCVSGEGSGPGRKWAWLHGGRRACGDKPTAIERDTVQKLGQDKMDILAPENALFCSKDLPQIMVQHLDSHWREIKQSFYEPFLPLENGPNSGYSRSYDIGVHSVRCSDPRVHCKIFPPEKVAEEDEESSTGDENSRENTLDQAGIAHSASLRRQILERELRRTQEQIVDIEGLTTRGSPTTSRMSLAWTSGRAPRTWPGF</sequence>
<comment type="caution">
    <text evidence="3">The sequence shown here is derived from an EMBL/GenBank/DDBJ whole genome shotgun (WGS) entry which is preliminary data.</text>
</comment>
<evidence type="ECO:0000256" key="1">
    <source>
        <dbReference type="SAM" id="Coils"/>
    </source>
</evidence>
<dbReference type="Proteomes" id="UP001219525">
    <property type="component" value="Unassembled WGS sequence"/>
</dbReference>
<evidence type="ECO:0000256" key="2">
    <source>
        <dbReference type="SAM" id="MobiDB-lite"/>
    </source>
</evidence>
<dbReference type="AlphaFoldDB" id="A0AAD6V4E3"/>
<keyword evidence="4" id="KW-1185">Reference proteome</keyword>
<feature type="coiled-coil region" evidence="1">
    <location>
        <begin position="269"/>
        <end position="296"/>
    </location>
</feature>
<reference evidence="3" key="1">
    <citation type="submission" date="2023-03" db="EMBL/GenBank/DDBJ databases">
        <title>Massive genome expansion in bonnet fungi (Mycena s.s.) driven by repeated elements and novel gene families across ecological guilds.</title>
        <authorList>
            <consortium name="Lawrence Berkeley National Laboratory"/>
            <person name="Harder C.B."/>
            <person name="Miyauchi S."/>
            <person name="Viragh M."/>
            <person name="Kuo A."/>
            <person name="Thoen E."/>
            <person name="Andreopoulos B."/>
            <person name="Lu D."/>
            <person name="Skrede I."/>
            <person name="Drula E."/>
            <person name="Henrissat B."/>
            <person name="Morin E."/>
            <person name="Kohler A."/>
            <person name="Barry K."/>
            <person name="LaButti K."/>
            <person name="Morin E."/>
            <person name="Salamov A."/>
            <person name="Lipzen A."/>
            <person name="Mereny Z."/>
            <person name="Hegedus B."/>
            <person name="Baldrian P."/>
            <person name="Stursova M."/>
            <person name="Weitz H."/>
            <person name="Taylor A."/>
            <person name="Grigoriev I.V."/>
            <person name="Nagy L.G."/>
            <person name="Martin F."/>
            <person name="Kauserud H."/>
        </authorList>
    </citation>
    <scope>NUCLEOTIDE SEQUENCE</scope>
    <source>
        <strain evidence="3">9144</strain>
    </source>
</reference>
<keyword evidence="1" id="KW-0175">Coiled coil</keyword>
<name>A0AAD6V4E3_9AGAR</name>
<feature type="region of interest" description="Disordered" evidence="2">
    <location>
        <begin position="243"/>
        <end position="267"/>
    </location>
</feature>
<evidence type="ECO:0000313" key="3">
    <source>
        <dbReference type="EMBL" id="KAJ7202415.1"/>
    </source>
</evidence>
<protein>
    <submittedName>
        <fullName evidence="3">Uncharacterized protein</fullName>
    </submittedName>
</protein>
<evidence type="ECO:0000313" key="4">
    <source>
        <dbReference type="Proteomes" id="UP001219525"/>
    </source>
</evidence>
<dbReference type="EMBL" id="JARJCW010000055">
    <property type="protein sequence ID" value="KAJ7202415.1"/>
    <property type="molecule type" value="Genomic_DNA"/>
</dbReference>
<proteinExistence type="predicted"/>
<gene>
    <name evidence="3" type="ORF">GGX14DRAFT_654466</name>
</gene>
<organism evidence="3 4">
    <name type="scientific">Mycena pura</name>
    <dbReference type="NCBI Taxonomy" id="153505"/>
    <lineage>
        <taxon>Eukaryota</taxon>
        <taxon>Fungi</taxon>
        <taxon>Dikarya</taxon>
        <taxon>Basidiomycota</taxon>
        <taxon>Agaricomycotina</taxon>
        <taxon>Agaricomycetes</taxon>
        <taxon>Agaricomycetidae</taxon>
        <taxon>Agaricales</taxon>
        <taxon>Marasmiineae</taxon>
        <taxon>Mycenaceae</taxon>
        <taxon>Mycena</taxon>
    </lineage>
</organism>
<accession>A0AAD6V4E3</accession>